<keyword evidence="2" id="KW-1185">Reference proteome</keyword>
<evidence type="ECO:0000313" key="2">
    <source>
        <dbReference type="Proteomes" id="UP001159363"/>
    </source>
</evidence>
<dbReference type="EMBL" id="JARBHB010000003">
    <property type="protein sequence ID" value="KAJ8889604.1"/>
    <property type="molecule type" value="Genomic_DNA"/>
</dbReference>
<reference evidence="1 2" key="1">
    <citation type="submission" date="2023-02" db="EMBL/GenBank/DDBJ databases">
        <title>LHISI_Scaffold_Assembly.</title>
        <authorList>
            <person name="Stuart O.P."/>
            <person name="Cleave R."/>
            <person name="Magrath M.J.L."/>
            <person name="Mikheyev A.S."/>
        </authorList>
    </citation>
    <scope>NUCLEOTIDE SEQUENCE [LARGE SCALE GENOMIC DNA]</scope>
    <source>
        <strain evidence="1">Daus_M_001</strain>
        <tissue evidence="1">Leg muscle</tissue>
    </source>
</reference>
<organism evidence="1 2">
    <name type="scientific">Dryococelus australis</name>
    <dbReference type="NCBI Taxonomy" id="614101"/>
    <lineage>
        <taxon>Eukaryota</taxon>
        <taxon>Metazoa</taxon>
        <taxon>Ecdysozoa</taxon>
        <taxon>Arthropoda</taxon>
        <taxon>Hexapoda</taxon>
        <taxon>Insecta</taxon>
        <taxon>Pterygota</taxon>
        <taxon>Neoptera</taxon>
        <taxon>Polyneoptera</taxon>
        <taxon>Phasmatodea</taxon>
        <taxon>Verophasmatodea</taxon>
        <taxon>Anareolatae</taxon>
        <taxon>Phasmatidae</taxon>
        <taxon>Eurycanthinae</taxon>
        <taxon>Dryococelus</taxon>
    </lineage>
</organism>
<dbReference type="SUPFAM" id="SSF140996">
    <property type="entry name" value="Hermes dimerisation domain"/>
    <property type="match status" value="1"/>
</dbReference>
<protein>
    <submittedName>
        <fullName evidence="1">Uncharacterized protein</fullName>
    </submittedName>
</protein>
<gene>
    <name evidence="1" type="ORF">PR048_009104</name>
</gene>
<evidence type="ECO:0000313" key="1">
    <source>
        <dbReference type="EMBL" id="KAJ8889604.1"/>
    </source>
</evidence>
<proteinExistence type="predicted"/>
<comment type="caution">
    <text evidence="1">The sequence shown here is derived from an EMBL/GenBank/DDBJ whole genome shotgun (WGS) entry which is preliminary data.</text>
</comment>
<accession>A0ABQ9HYZ0</accession>
<name>A0ABQ9HYZ0_9NEOP</name>
<sequence>MICNNMLPFKITESTSFNDLIGYLESRYKMPDRTAFSKSVIPDFSVNTVCCTTDMWSTHTCDDYNNEDFEHESVCLEVAPFIGIQNSANIAEMLKHYLLHKWNI</sequence>
<dbReference type="Proteomes" id="UP001159363">
    <property type="component" value="Chromosome 3"/>
</dbReference>